<proteinExistence type="predicted"/>
<dbReference type="AlphaFoldDB" id="A3IIW1"/>
<accession>A3IIW1</accession>
<organism evidence="1 2">
    <name type="scientific">Crocosphaera chwakensis CCY0110</name>
    <dbReference type="NCBI Taxonomy" id="391612"/>
    <lineage>
        <taxon>Bacteria</taxon>
        <taxon>Bacillati</taxon>
        <taxon>Cyanobacteriota</taxon>
        <taxon>Cyanophyceae</taxon>
        <taxon>Oscillatoriophycideae</taxon>
        <taxon>Chroococcales</taxon>
        <taxon>Aphanothecaceae</taxon>
        <taxon>Crocosphaera</taxon>
        <taxon>Crocosphaera chwakensis</taxon>
    </lineage>
</organism>
<comment type="caution">
    <text evidence="1">The sequence shown here is derived from an EMBL/GenBank/DDBJ whole genome shotgun (WGS) entry which is preliminary data.</text>
</comment>
<evidence type="ECO:0000313" key="1">
    <source>
        <dbReference type="EMBL" id="EAZ93743.1"/>
    </source>
</evidence>
<dbReference type="Proteomes" id="UP000003781">
    <property type="component" value="Unassembled WGS sequence"/>
</dbReference>
<name>A3IIW1_9CHRO</name>
<gene>
    <name evidence="1" type="ORF">CY0110_18147</name>
</gene>
<evidence type="ECO:0000313" key="2">
    <source>
        <dbReference type="Proteomes" id="UP000003781"/>
    </source>
</evidence>
<protein>
    <submittedName>
        <fullName evidence="1">Uncharacterized protein</fullName>
    </submittedName>
</protein>
<dbReference type="EMBL" id="AAXW01000002">
    <property type="protein sequence ID" value="EAZ93743.1"/>
    <property type="molecule type" value="Genomic_DNA"/>
</dbReference>
<keyword evidence="2" id="KW-1185">Reference proteome</keyword>
<reference evidence="1 2" key="1">
    <citation type="submission" date="2007-03" db="EMBL/GenBank/DDBJ databases">
        <authorList>
            <person name="Stal L."/>
            <person name="Ferriera S."/>
            <person name="Johnson J."/>
            <person name="Kravitz S."/>
            <person name="Beeson K."/>
            <person name="Sutton G."/>
            <person name="Rogers Y.-H."/>
            <person name="Friedman R."/>
            <person name="Frazier M."/>
            <person name="Venter J.C."/>
        </authorList>
    </citation>
    <scope>NUCLEOTIDE SEQUENCE [LARGE SCALE GENOMIC DNA]</scope>
    <source>
        <strain evidence="1 2">CCY0110</strain>
    </source>
</reference>
<sequence>MFSQFTLSWIELSVLTKLKYCY</sequence>